<sequence>MKSVACVLLVAAALIKVTETHDQARKAITNLCKEDDYFQAGTYHLSGLISPVTAAIAELKTFQKAWQIAERQATTADSRWIYTALIAKATAEITEAETQLESDRSRITTARLLIERQRGILSAAHQASKLQITDASSRHDGSSNGENAIDLNFETKVGDTEACKKTKPGTKPNYSGRQPDISKLTKLKLTKVEDIHKLTQKAKIALSSMTGGCPQTSNLQGIGGALKNCQVGGSPAAAWTHTANTEHTSEAETNIFKGDDDTTA</sequence>
<protein>
    <submittedName>
        <fullName evidence="3">Variant surface glycoprotein 1125.1592</fullName>
    </submittedName>
</protein>
<organism evidence="3">
    <name type="scientific">Trypanosoma brucei</name>
    <dbReference type="NCBI Taxonomy" id="5691"/>
    <lineage>
        <taxon>Eukaryota</taxon>
        <taxon>Discoba</taxon>
        <taxon>Euglenozoa</taxon>
        <taxon>Kinetoplastea</taxon>
        <taxon>Metakinetoplastina</taxon>
        <taxon>Trypanosomatida</taxon>
        <taxon>Trypanosomatidae</taxon>
        <taxon>Trypanosoma</taxon>
    </lineage>
</organism>
<accession>A0A1J0R4L8</accession>
<proteinExistence type="predicted"/>
<feature type="chain" id="PRO_5012610799" evidence="2">
    <location>
        <begin position="21"/>
        <end position="264"/>
    </location>
</feature>
<dbReference type="VEuPathDB" id="TriTrypDB:Tb427_000061700"/>
<evidence type="ECO:0000256" key="2">
    <source>
        <dbReference type="SAM" id="SignalP"/>
    </source>
</evidence>
<feature type="signal peptide" evidence="2">
    <location>
        <begin position="1"/>
        <end position="20"/>
    </location>
</feature>
<dbReference type="EMBL" id="KX698835">
    <property type="protein sequence ID" value="APD72791.1"/>
    <property type="molecule type" value="Genomic_DNA"/>
</dbReference>
<dbReference type="AlphaFoldDB" id="A0A1J0R4L8"/>
<evidence type="ECO:0000313" key="3">
    <source>
        <dbReference type="EMBL" id="APD72791.1"/>
    </source>
</evidence>
<reference evidence="3" key="1">
    <citation type="submission" date="2016-08" db="EMBL/GenBank/DDBJ databases">
        <title>VSG repertoire of Trypanosoma brucei EATRO 1125.</title>
        <authorList>
            <person name="Cross G.A."/>
        </authorList>
    </citation>
    <scope>NUCLEOTIDE SEQUENCE</scope>
    <source>
        <strain evidence="3">EATRO 1125</strain>
    </source>
</reference>
<evidence type="ECO:0000256" key="1">
    <source>
        <dbReference type="SAM" id="MobiDB-lite"/>
    </source>
</evidence>
<name>A0A1J0R4L8_9TRYP</name>
<keyword evidence="2" id="KW-0732">Signal</keyword>
<feature type="region of interest" description="Disordered" evidence="1">
    <location>
        <begin position="160"/>
        <end position="179"/>
    </location>
</feature>
<feature type="region of interest" description="Disordered" evidence="1">
    <location>
        <begin position="243"/>
        <end position="264"/>
    </location>
</feature>